<evidence type="ECO:0000256" key="1">
    <source>
        <dbReference type="ARBA" id="ARBA00004202"/>
    </source>
</evidence>
<dbReference type="GO" id="GO:0016887">
    <property type="term" value="F:ATP hydrolysis activity"/>
    <property type="evidence" value="ECO:0007669"/>
    <property type="project" value="InterPro"/>
</dbReference>
<keyword evidence="4" id="KW-0762">Sugar transport</keyword>
<dbReference type="InParanoid" id="A9WGG6"/>
<accession>A9WGG6</accession>
<evidence type="ECO:0000256" key="7">
    <source>
        <dbReference type="ARBA" id="ARBA00022840"/>
    </source>
</evidence>
<dbReference type="CDD" id="cd03216">
    <property type="entry name" value="ABC_Carb_Monos_I"/>
    <property type="match status" value="1"/>
</dbReference>
<dbReference type="PATRIC" id="fig|324602.8.peg.2596"/>
<evidence type="ECO:0000256" key="4">
    <source>
        <dbReference type="ARBA" id="ARBA00022597"/>
    </source>
</evidence>
<dbReference type="GO" id="GO:0005524">
    <property type="term" value="F:ATP binding"/>
    <property type="evidence" value="ECO:0007669"/>
    <property type="project" value="UniProtKB-KW"/>
</dbReference>
<feature type="domain" description="ABC transporter" evidence="10">
    <location>
        <begin position="252"/>
        <end position="496"/>
    </location>
</feature>
<dbReference type="FunFam" id="3.40.50.300:FF:000127">
    <property type="entry name" value="Ribose import ATP-binding protein RbsA"/>
    <property type="match status" value="1"/>
</dbReference>
<keyword evidence="7" id="KW-0067">ATP-binding</keyword>
<keyword evidence="2" id="KW-0813">Transport</keyword>
<dbReference type="InterPro" id="IPR003439">
    <property type="entry name" value="ABC_transporter-like_ATP-bd"/>
</dbReference>
<keyword evidence="8" id="KW-1278">Translocase</keyword>
<dbReference type="GO" id="GO:0005886">
    <property type="term" value="C:plasma membrane"/>
    <property type="evidence" value="ECO:0000318"/>
    <property type="project" value="GO_Central"/>
</dbReference>
<dbReference type="SUPFAM" id="SSF52540">
    <property type="entry name" value="P-loop containing nucleoside triphosphate hydrolases"/>
    <property type="match status" value="2"/>
</dbReference>
<dbReference type="InterPro" id="IPR050107">
    <property type="entry name" value="ABC_carbohydrate_import_ATPase"/>
</dbReference>
<keyword evidence="12" id="KW-1185">Reference proteome</keyword>
<dbReference type="PROSITE" id="PS50893">
    <property type="entry name" value="ABC_TRANSPORTER_2"/>
    <property type="match status" value="2"/>
</dbReference>
<evidence type="ECO:0000256" key="5">
    <source>
        <dbReference type="ARBA" id="ARBA00022737"/>
    </source>
</evidence>
<dbReference type="InterPro" id="IPR003593">
    <property type="entry name" value="AAA+_ATPase"/>
</dbReference>
<dbReference type="HOGENOM" id="CLU_000604_92_3_0"/>
<evidence type="ECO:0000259" key="10">
    <source>
        <dbReference type="PROSITE" id="PS50893"/>
    </source>
</evidence>
<keyword evidence="3" id="KW-1003">Cell membrane</keyword>
<dbReference type="eggNOG" id="COG1129">
    <property type="taxonomic scope" value="Bacteria"/>
</dbReference>
<keyword evidence="5" id="KW-0677">Repeat</keyword>
<keyword evidence="6" id="KW-0547">Nucleotide-binding</keyword>
<dbReference type="RefSeq" id="WP_012258152.1">
    <property type="nucleotide sequence ID" value="NC_010175.1"/>
</dbReference>
<protein>
    <submittedName>
        <fullName evidence="11">ABC transporter related</fullName>
    </submittedName>
</protein>
<dbReference type="KEGG" id="cau:Caur_2289"/>
<dbReference type="STRING" id="324602.Caur_2289"/>
<sequence length="503" mass="55054">MQVSPVLEIRDISRRFGNTQALDGVSLRLYPGEVHALLGENGAGKSTLIKIMTGVYQPDSGQILLDGRPVHIGSTLAAQRLGIAAIYQEPLMYPDLNVAENIFIAHAGRGPFVDWGRMYREAEALLAQLDVRLDVRLPARGLSVAAQQTVEIAKALALQVRVLIMDEPTAALSAHEVEQLFAIVRRLRDQGVAILFISHRMEEVFAIADRITVFRDGRLISSAPRAEVTPEQAIRDMAGRSVEQLFPRRHTVRDQVLVEVRDLSRQGAFQGISFDVRAGEVLGFAGLVGARRTDVGLALFGIAPADSGTVRIDGQLVRITNPRQAMRHGIAYVSEDRRGLGLSLPMSIAANITLPTLRRYLNPLGLLRQADEIATAEAYRQRLAIRAPSVAVEVGKLSGGNQQKVMLSKWLNTRPRLLILDEPTRGIDVGAKAEVHQMIDDLAAEGIAIILISSDLPEVLAMSDRVLVMREGRQMAIFSRQEATQERVLAAAMGQMYDGMPVG</sequence>
<evidence type="ECO:0000313" key="11">
    <source>
        <dbReference type="EMBL" id="ABY35498.1"/>
    </source>
</evidence>
<dbReference type="GO" id="GO:0022857">
    <property type="term" value="F:transmembrane transporter activity"/>
    <property type="evidence" value="ECO:0000318"/>
    <property type="project" value="GO_Central"/>
</dbReference>
<dbReference type="Gene3D" id="3.40.50.300">
    <property type="entry name" value="P-loop containing nucleotide triphosphate hydrolases"/>
    <property type="match status" value="2"/>
</dbReference>
<dbReference type="InterPro" id="IPR017871">
    <property type="entry name" value="ABC_transporter-like_CS"/>
</dbReference>
<evidence type="ECO:0000256" key="6">
    <source>
        <dbReference type="ARBA" id="ARBA00022741"/>
    </source>
</evidence>
<keyword evidence="9" id="KW-0472">Membrane</keyword>
<proteinExistence type="predicted"/>
<evidence type="ECO:0000313" key="12">
    <source>
        <dbReference type="Proteomes" id="UP000002008"/>
    </source>
</evidence>
<dbReference type="EnsemblBacteria" id="ABY35498">
    <property type="protein sequence ID" value="ABY35498"/>
    <property type="gene ID" value="Caur_2289"/>
</dbReference>
<gene>
    <name evidence="11" type="ordered locus">Caur_2289</name>
</gene>
<dbReference type="PROSITE" id="PS00211">
    <property type="entry name" value="ABC_TRANSPORTER_1"/>
    <property type="match status" value="1"/>
</dbReference>
<dbReference type="AlphaFoldDB" id="A9WGG6"/>
<dbReference type="CDD" id="cd03215">
    <property type="entry name" value="ABC_Carb_Monos_II"/>
    <property type="match status" value="1"/>
</dbReference>
<evidence type="ECO:0000256" key="3">
    <source>
        <dbReference type="ARBA" id="ARBA00022475"/>
    </source>
</evidence>
<reference evidence="12" key="1">
    <citation type="journal article" date="2011" name="BMC Genomics">
        <title>Complete genome sequence of the filamentous anoxygenic phototrophic bacterium Chloroflexus aurantiacus.</title>
        <authorList>
            <person name="Tang K.H."/>
            <person name="Barry K."/>
            <person name="Chertkov O."/>
            <person name="Dalin E."/>
            <person name="Han C.S."/>
            <person name="Hauser L.J."/>
            <person name="Honchak B.M."/>
            <person name="Karbach L.E."/>
            <person name="Land M.L."/>
            <person name="Lapidus A."/>
            <person name="Larimer F.W."/>
            <person name="Mikhailova N."/>
            <person name="Pitluck S."/>
            <person name="Pierson B.K."/>
            <person name="Blankenship R.E."/>
        </authorList>
    </citation>
    <scope>NUCLEOTIDE SEQUENCE [LARGE SCALE GENOMIC DNA]</scope>
    <source>
        <strain evidence="12">ATCC 29366 / DSM 635 / J-10-fl</strain>
    </source>
</reference>
<name>A9WGG6_CHLAA</name>
<evidence type="ECO:0000256" key="9">
    <source>
        <dbReference type="ARBA" id="ARBA00023136"/>
    </source>
</evidence>
<dbReference type="InterPro" id="IPR027417">
    <property type="entry name" value="P-loop_NTPase"/>
</dbReference>
<dbReference type="PANTHER" id="PTHR43790">
    <property type="entry name" value="CARBOHYDRATE TRANSPORT ATP-BINDING PROTEIN MG119-RELATED"/>
    <property type="match status" value="1"/>
</dbReference>
<dbReference type="Proteomes" id="UP000002008">
    <property type="component" value="Chromosome"/>
</dbReference>
<dbReference type="EMBL" id="CP000909">
    <property type="protein sequence ID" value="ABY35498.1"/>
    <property type="molecule type" value="Genomic_DNA"/>
</dbReference>
<evidence type="ECO:0000256" key="2">
    <source>
        <dbReference type="ARBA" id="ARBA00022448"/>
    </source>
</evidence>
<dbReference type="Pfam" id="PF00005">
    <property type="entry name" value="ABC_tran"/>
    <property type="match status" value="2"/>
</dbReference>
<comment type="subcellular location">
    <subcellularLocation>
        <location evidence="1">Cell membrane</location>
        <topology evidence="1">Peripheral membrane protein</topology>
    </subcellularLocation>
</comment>
<dbReference type="PANTHER" id="PTHR43790:SF3">
    <property type="entry name" value="D-ALLOSE IMPORT ATP-BINDING PROTEIN ALSA-RELATED"/>
    <property type="match status" value="1"/>
</dbReference>
<organism evidence="11 12">
    <name type="scientific">Chloroflexus aurantiacus (strain ATCC 29366 / DSM 635 / J-10-fl)</name>
    <dbReference type="NCBI Taxonomy" id="324602"/>
    <lineage>
        <taxon>Bacteria</taxon>
        <taxon>Bacillati</taxon>
        <taxon>Chloroflexota</taxon>
        <taxon>Chloroflexia</taxon>
        <taxon>Chloroflexales</taxon>
        <taxon>Chloroflexineae</taxon>
        <taxon>Chloroflexaceae</taxon>
        <taxon>Chloroflexus</taxon>
    </lineage>
</organism>
<feature type="domain" description="ABC transporter" evidence="10">
    <location>
        <begin position="7"/>
        <end position="241"/>
    </location>
</feature>
<evidence type="ECO:0000256" key="8">
    <source>
        <dbReference type="ARBA" id="ARBA00022967"/>
    </source>
</evidence>
<dbReference type="SMART" id="SM00382">
    <property type="entry name" value="AAA"/>
    <property type="match status" value="2"/>
</dbReference>